<dbReference type="GO" id="GO:0022857">
    <property type="term" value="F:transmembrane transporter activity"/>
    <property type="evidence" value="ECO:0007669"/>
    <property type="project" value="TreeGrafter"/>
</dbReference>
<evidence type="ECO:0000256" key="7">
    <source>
        <dbReference type="SAM" id="Phobius"/>
    </source>
</evidence>
<feature type="transmembrane region" description="Helical" evidence="7">
    <location>
        <begin position="242"/>
        <end position="265"/>
    </location>
</feature>
<keyword evidence="5 7" id="KW-0472">Membrane</keyword>
<keyword evidence="11" id="KW-1185">Reference proteome</keyword>
<dbReference type="PANTHER" id="PTHR30572">
    <property type="entry name" value="MEMBRANE COMPONENT OF TRANSPORTER-RELATED"/>
    <property type="match status" value="1"/>
</dbReference>
<evidence type="ECO:0000256" key="6">
    <source>
        <dbReference type="ARBA" id="ARBA00038076"/>
    </source>
</evidence>
<proteinExistence type="inferred from homology"/>
<feature type="transmembrane region" description="Helical" evidence="7">
    <location>
        <begin position="297"/>
        <end position="320"/>
    </location>
</feature>
<sequence>MLKDYKQITDKYLMHNRKRTVFTILGVILSVALITAVGLFMRSLQQTYIDQAIKGYGSAHVIVRQADTNMYNKLKGNAKVESIGVVQQKGVYKLNREKSIAVNKYNSVSLKVLPDSYRAIKGRLPDKAGEIAVEKWSLNYFNGTPRIGKMISLKDSNGSAKKYKLTGILPDTGYSQYMGQASGMIYGNKFEAEKADLYISIYKKAGIGATARKIAKQYKNASINSDLLNYMGQGTQSTNKNLYAIAAIIIAVIVIATSAVIYNSFQISVMERIKQFGLIRTVGATPKQIRKIVLREAAIISLIGIPLGIVSGITALLIVAKIFSIMSNAAFGSMHIVIDYYTLIISALVGVFSIYASAMLPASFAGKISPLQAVSSRTSIVKEKIGKKRGKIAKKFLNIESLMAFKNIKRNRKRFRVTVFSVVLSITLFIFFFSFINMLGNFSNGNSESIKMHFEIRSVASKDGTNTINENVIRKIEDNRYVKDVFRAYGTYASKVLIDKDKRNSFIVSKEQKFYDNLSYAGRDMSSLHALFDIYDSHKLSSIKQYVTSGNIDEDKMQLENGVVIVKNTTFIVNKKYYHGNATQLKKGDSFYVDKEALSKGRVEMPIITDKDYVNSNYEKKNMVKLKVAGIVEDCPYEFSSSRQDNLYVIIPKSVMQKAINKRIDNLDVKMLDIRLKDKKYIDKFNSFATKICDKNGLQLIDISTVAETQYNSFLQLQVLVYGFIVVISLIGVVNIVNTITTNLILRRKEIATLNSIGMTYKNVSFMILIEGMLYGVYGSFYGCIAGTGFSYLLYRAMNNLMSFKWTVPWNALIISVIAAVVVGVVSVIKPLNRIKKENVIEVIREEA</sequence>
<dbReference type="Proteomes" id="UP000190080">
    <property type="component" value="Unassembled WGS sequence"/>
</dbReference>
<evidence type="ECO:0000313" key="11">
    <source>
        <dbReference type="Proteomes" id="UP000190080"/>
    </source>
</evidence>
<dbReference type="EMBL" id="MZGV01000027">
    <property type="protein sequence ID" value="OPJ60840.1"/>
    <property type="molecule type" value="Genomic_DNA"/>
</dbReference>
<feature type="domain" description="ABC3 transporter permease C-terminal" evidence="8">
    <location>
        <begin position="248"/>
        <end position="370"/>
    </location>
</feature>
<dbReference type="PANTHER" id="PTHR30572:SF4">
    <property type="entry name" value="ABC TRANSPORTER PERMEASE YTRF"/>
    <property type="match status" value="1"/>
</dbReference>
<evidence type="ECO:0000256" key="3">
    <source>
        <dbReference type="ARBA" id="ARBA00022692"/>
    </source>
</evidence>
<feature type="transmembrane region" description="Helical" evidence="7">
    <location>
        <begin position="719"/>
        <end position="746"/>
    </location>
</feature>
<organism evidence="10 11">
    <name type="scientific">Clostridium oryzae</name>
    <dbReference type="NCBI Taxonomy" id="1450648"/>
    <lineage>
        <taxon>Bacteria</taxon>
        <taxon>Bacillati</taxon>
        <taxon>Bacillota</taxon>
        <taxon>Clostridia</taxon>
        <taxon>Eubacteriales</taxon>
        <taxon>Clostridiaceae</taxon>
        <taxon>Clostridium</taxon>
    </lineage>
</organism>
<gene>
    <name evidence="10" type="primary">ytrF_3</name>
    <name evidence="10" type="ORF">CLORY_25470</name>
</gene>
<keyword evidence="2" id="KW-1003">Cell membrane</keyword>
<comment type="subcellular location">
    <subcellularLocation>
        <location evidence="1">Cell membrane</location>
        <topology evidence="1">Multi-pass membrane protein</topology>
    </subcellularLocation>
</comment>
<evidence type="ECO:0000256" key="4">
    <source>
        <dbReference type="ARBA" id="ARBA00022989"/>
    </source>
</evidence>
<feature type="transmembrane region" description="Helical" evidence="7">
    <location>
        <begin position="766"/>
        <end position="790"/>
    </location>
</feature>
<reference evidence="10 11" key="1">
    <citation type="submission" date="2017-03" db="EMBL/GenBank/DDBJ databases">
        <title>Genome sequence of Clostridium oryzae DSM 28571.</title>
        <authorList>
            <person name="Poehlein A."/>
            <person name="Daniel R."/>
        </authorList>
    </citation>
    <scope>NUCLEOTIDE SEQUENCE [LARGE SCALE GENOMIC DNA]</scope>
    <source>
        <strain evidence="10 11">DSM 28571</strain>
    </source>
</reference>
<evidence type="ECO:0000256" key="5">
    <source>
        <dbReference type="ARBA" id="ARBA00023136"/>
    </source>
</evidence>
<evidence type="ECO:0000259" key="8">
    <source>
        <dbReference type="Pfam" id="PF02687"/>
    </source>
</evidence>
<feature type="domain" description="ABC3 transporter permease C-terminal" evidence="8">
    <location>
        <begin position="724"/>
        <end position="839"/>
    </location>
</feature>
<comment type="caution">
    <text evidence="10">The sequence shown here is derived from an EMBL/GenBank/DDBJ whole genome shotgun (WGS) entry which is preliminary data.</text>
</comment>
<dbReference type="InterPro" id="IPR003838">
    <property type="entry name" value="ABC3_permease_C"/>
</dbReference>
<name>A0A1V4ILZ0_9CLOT</name>
<dbReference type="InterPro" id="IPR050250">
    <property type="entry name" value="Macrolide_Exporter_MacB"/>
</dbReference>
<dbReference type="RefSeq" id="WP_242954409.1">
    <property type="nucleotide sequence ID" value="NZ_MZGV01000027.1"/>
</dbReference>
<evidence type="ECO:0000256" key="2">
    <source>
        <dbReference type="ARBA" id="ARBA00022475"/>
    </source>
</evidence>
<feature type="transmembrane region" description="Helical" evidence="7">
    <location>
        <begin position="810"/>
        <end position="829"/>
    </location>
</feature>
<keyword evidence="4 7" id="KW-1133">Transmembrane helix</keyword>
<feature type="transmembrane region" description="Helical" evidence="7">
    <location>
        <begin position="340"/>
        <end position="360"/>
    </location>
</feature>
<dbReference type="STRING" id="1450648.CLORY_25470"/>
<feature type="domain" description="MacB-like periplasmic core" evidence="9">
    <location>
        <begin position="20"/>
        <end position="187"/>
    </location>
</feature>
<dbReference type="GO" id="GO:0005886">
    <property type="term" value="C:plasma membrane"/>
    <property type="evidence" value="ECO:0007669"/>
    <property type="project" value="UniProtKB-SubCell"/>
</dbReference>
<keyword evidence="3 7" id="KW-0812">Transmembrane</keyword>
<evidence type="ECO:0000313" key="10">
    <source>
        <dbReference type="EMBL" id="OPJ60840.1"/>
    </source>
</evidence>
<dbReference type="InterPro" id="IPR025857">
    <property type="entry name" value="MacB_PCD"/>
</dbReference>
<protein>
    <submittedName>
        <fullName evidence="10">ABC transporter permease YtrF</fullName>
    </submittedName>
</protein>
<feature type="transmembrane region" description="Helical" evidence="7">
    <location>
        <begin position="21"/>
        <end position="41"/>
    </location>
</feature>
<evidence type="ECO:0000256" key="1">
    <source>
        <dbReference type="ARBA" id="ARBA00004651"/>
    </source>
</evidence>
<dbReference type="AlphaFoldDB" id="A0A1V4ILZ0"/>
<feature type="transmembrane region" description="Helical" evidence="7">
    <location>
        <begin position="415"/>
        <end position="436"/>
    </location>
</feature>
<accession>A0A1V4ILZ0</accession>
<comment type="similarity">
    <text evidence="6">Belongs to the ABC-4 integral membrane protein family.</text>
</comment>
<evidence type="ECO:0000259" key="9">
    <source>
        <dbReference type="Pfam" id="PF12704"/>
    </source>
</evidence>
<dbReference type="Pfam" id="PF02687">
    <property type="entry name" value="FtsX"/>
    <property type="match status" value="2"/>
</dbReference>
<dbReference type="Pfam" id="PF12704">
    <property type="entry name" value="MacB_PCD"/>
    <property type="match status" value="1"/>
</dbReference>